<dbReference type="Pfam" id="PF02606">
    <property type="entry name" value="LpxK"/>
    <property type="match status" value="1"/>
</dbReference>
<feature type="binding site" evidence="13">
    <location>
        <begin position="68"/>
        <end position="75"/>
    </location>
    <ligand>
        <name>ATP</name>
        <dbReference type="ChEBI" id="CHEBI:30616"/>
    </ligand>
</feature>
<dbReference type="GO" id="GO:0009245">
    <property type="term" value="P:lipid A biosynthetic process"/>
    <property type="evidence" value="ECO:0007669"/>
    <property type="project" value="UniProtKB-UniRule"/>
</dbReference>
<evidence type="ECO:0000256" key="3">
    <source>
        <dbReference type="ARBA" id="ARBA00012071"/>
    </source>
</evidence>
<evidence type="ECO:0000256" key="11">
    <source>
        <dbReference type="ARBA" id="ARBA00023098"/>
    </source>
</evidence>
<comment type="function">
    <text evidence="1 13">Transfers the gamma-phosphate of ATP to the 4'-position of a tetraacyldisaccharide 1-phosphate intermediate (termed DS-1-P) to form tetraacyldisaccharide 1,4'-bis-phosphate (lipid IVA).</text>
</comment>
<dbReference type="InterPro" id="IPR003758">
    <property type="entry name" value="LpxK"/>
</dbReference>
<reference evidence="14 15" key="1">
    <citation type="submission" date="2017-04" db="EMBL/GenBank/DDBJ databases">
        <authorList>
            <person name="Afonso C.L."/>
            <person name="Miller P.J."/>
            <person name="Scott M.A."/>
            <person name="Spackman E."/>
            <person name="Goraichik I."/>
            <person name="Dimitrov K.M."/>
            <person name="Suarez D.L."/>
            <person name="Swayne D.E."/>
        </authorList>
    </citation>
    <scope>NUCLEOTIDE SEQUENCE [LARGE SCALE GENOMIC DNA]</scope>
    <source>
        <strain evidence="14 15">DSM 3385</strain>
    </source>
</reference>
<comment type="pathway">
    <text evidence="2 13">Glycolipid biosynthesis; lipid IV(A) biosynthesis; lipid IV(A) from (3R)-3-hydroxytetradecanoyl-[acyl-carrier-protein] and UDP-N-acetyl-alpha-D-glucosamine: step 6/6.</text>
</comment>
<evidence type="ECO:0000256" key="8">
    <source>
        <dbReference type="ARBA" id="ARBA00022741"/>
    </source>
</evidence>
<dbReference type="RefSeq" id="WP_084066830.1">
    <property type="nucleotide sequence ID" value="NZ_FWXY01000002.1"/>
</dbReference>
<proteinExistence type="inferred from homology"/>
<dbReference type="HAMAP" id="MF_00409">
    <property type="entry name" value="LpxK"/>
    <property type="match status" value="1"/>
</dbReference>
<comment type="similarity">
    <text evidence="13">Belongs to the LpxK family.</text>
</comment>
<comment type="catalytic activity">
    <reaction evidence="13">
        <text>a lipid A disaccharide + ATP = a lipid IVA + ADP + H(+)</text>
        <dbReference type="Rhea" id="RHEA:67840"/>
        <dbReference type="ChEBI" id="CHEBI:15378"/>
        <dbReference type="ChEBI" id="CHEBI:30616"/>
        <dbReference type="ChEBI" id="CHEBI:176343"/>
        <dbReference type="ChEBI" id="CHEBI:176425"/>
        <dbReference type="ChEBI" id="CHEBI:456216"/>
        <dbReference type="EC" id="2.7.1.130"/>
    </reaction>
</comment>
<dbReference type="AlphaFoldDB" id="A0A1W1Z8V7"/>
<evidence type="ECO:0000256" key="7">
    <source>
        <dbReference type="ARBA" id="ARBA00022679"/>
    </source>
</evidence>
<keyword evidence="8 13" id="KW-0547">Nucleotide-binding</keyword>
<dbReference type="GO" id="GO:0005886">
    <property type="term" value="C:plasma membrane"/>
    <property type="evidence" value="ECO:0007669"/>
    <property type="project" value="TreeGrafter"/>
</dbReference>
<dbReference type="Proteomes" id="UP000192418">
    <property type="component" value="Unassembled WGS sequence"/>
</dbReference>
<dbReference type="GO" id="GO:0005524">
    <property type="term" value="F:ATP binding"/>
    <property type="evidence" value="ECO:0007669"/>
    <property type="project" value="UniProtKB-UniRule"/>
</dbReference>
<dbReference type="GO" id="GO:0009244">
    <property type="term" value="P:lipopolysaccharide core region biosynthetic process"/>
    <property type="evidence" value="ECO:0007669"/>
    <property type="project" value="TreeGrafter"/>
</dbReference>
<organism evidence="14 15">
    <name type="scientific">Desulfocicer vacuolatum DSM 3385</name>
    <dbReference type="NCBI Taxonomy" id="1121400"/>
    <lineage>
        <taxon>Bacteria</taxon>
        <taxon>Pseudomonadati</taxon>
        <taxon>Thermodesulfobacteriota</taxon>
        <taxon>Desulfobacteria</taxon>
        <taxon>Desulfobacterales</taxon>
        <taxon>Desulfobacteraceae</taxon>
        <taxon>Desulfocicer</taxon>
    </lineage>
</organism>
<keyword evidence="11 13" id="KW-0443">Lipid metabolism</keyword>
<gene>
    <name evidence="13" type="primary">lpxK</name>
    <name evidence="14" type="ORF">SAMN02746065_102162</name>
</gene>
<accession>A0A1W1Z8V7</accession>
<dbReference type="STRING" id="1121400.SAMN02746065_102162"/>
<keyword evidence="6 13" id="KW-0441">Lipid A biosynthesis</keyword>
<dbReference type="PANTHER" id="PTHR42724">
    <property type="entry name" value="TETRAACYLDISACCHARIDE 4'-KINASE"/>
    <property type="match status" value="1"/>
</dbReference>
<evidence type="ECO:0000256" key="9">
    <source>
        <dbReference type="ARBA" id="ARBA00022777"/>
    </source>
</evidence>
<keyword evidence="15" id="KW-1185">Reference proteome</keyword>
<dbReference type="NCBIfam" id="TIGR00682">
    <property type="entry name" value="lpxK"/>
    <property type="match status" value="1"/>
</dbReference>
<evidence type="ECO:0000256" key="13">
    <source>
        <dbReference type="HAMAP-Rule" id="MF_00409"/>
    </source>
</evidence>
<evidence type="ECO:0000256" key="10">
    <source>
        <dbReference type="ARBA" id="ARBA00022840"/>
    </source>
</evidence>
<evidence type="ECO:0000313" key="14">
    <source>
        <dbReference type="EMBL" id="SMC44752.1"/>
    </source>
</evidence>
<keyword evidence="10 13" id="KW-0067">ATP-binding</keyword>
<sequence length="379" mass="42534">MIKRPAAKIETIMSTPVSKEKYPSFKALLFLLSKVYGKIVKTRLRNHRTGRLKSKRLPCFVISVGNITVGGTGKTPMTVYVAELVRQMGYKVAVLSRGYKGTFEASGGVVCNGHSVCCTPKESGDEPYMMAQTLGVPLLAGKKRYALGIKAIEQFNAQVIILDDAFQHIQLKRDLDIVLLDAQNPFGNGALLPRGPLREPVSSLERCDTVIFTRSDVKGCEPSRYHKWLGEKPVLKTRHCPGIFKILSASGHELDKKTTDNFLMENRKKRALLFSGIANNSDFKKTCETMGMTIAGHLEFPDHYWYKAEDMALVLNQYKKLKADFIVTTQKDYVKIDNEFVIPKDLVVVGVSIKFMKNHDKNFKSLIKERIKSKDIGVP</sequence>
<name>A0A1W1Z8V7_9BACT</name>
<evidence type="ECO:0000256" key="6">
    <source>
        <dbReference type="ARBA" id="ARBA00022556"/>
    </source>
</evidence>
<evidence type="ECO:0000256" key="4">
    <source>
        <dbReference type="ARBA" id="ARBA00016436"/>
    </source>
</evidence>
<evidence type="ECO:0000313" key="15">
    <source>
        <dbReference type="Proteomes" id="UP000192418"/>
    </source>
</evidence>
<protein>
    <recommendedName>
        <fullName evidence="4 13">Tetraacyldisaccharide 4'-kinase</fullName>
        <ecNumber evidence="3 13">2.7.1.130</ecNumber>
    </recommendedName>
    <alternativeName>
        <fullName evidence="12 13">Lipid A 4'-kinase</fullName>
    </alternativeName>
</protein>
<evidence type="ECO:0000256" key="1">
    <source>
        <dbReference type="ARBA" id="ARBA00002274"/>
    </source>
</evidence>
<dbReference type="OrthoDB" id="9766423at2"/>
<dbReference type="UniPathway" id="UPA00359">
    <property type="reaction ID" value="UER00482"/>
</dbReference>
<dbReference type="InterPro" id="IPR027417">
    <property type="entry name" value="P-loop_NTPase"/>
</dbReference>
<dbReference type="EC" id="2.7.1.130" evidence="3 13"/>
<evidence type="ECO:0000256" key="5">
    <source>
        <dbReference type="ARBA" id="ARBA00022516"/>
    </source>
</evidence>
<evidence type="ECO:0000256" key="2">
    <source>
        <dbReference type="ARBA" id="ARBA00004870"/>
    </source>
</evidence>
<dbReference type="GO" id="GO:0009029">
    <property type="term" value="F:lipid-A 4'-kinase activity"/>
    <property type="evidence" value="ECO:0007669"/>
    <property type="project" value="UniProtKB-UniRule"/>
</dbReference>
<dbReference type="PANTHER" id="PTHR42724:SF1">
    <property type="entry name" value="TETRAACYLDISACCHARIDE 4'-KINASE, MITOCHONDRIAL-RELATED"/>
    <property type="match status" value="1"/>
</dbReference>
<keyword evidence="7 13" id="KW-0808">Transferase</keyword>
<keyword evidence="5 13" id="KW-0444">Lipid biosynthesis</keyword>
<evidence type="ECO:0000256" key="12">
    <source>
        <dbReference type="ARBA" id="ARBA00029757"/>
    </source>
</evidence>
<dbReference type="EMBL" id="FWXY01000002">
    <property type="protein sequence ID" value="SMC44752.1"/>
    <property type="molecule type" value="Genomic_DNA"/>
</dbReference>
<dbReference type="SUPFAM" id="SSF52540">
    <property type="entry name" value="P-loop containing nucleoside triphosphate hydrolases"/>
    <property type="match status" value="1"/>
</dbReference>
<keyword evidence="9 13" id="KW-0418">Kinase</keyword>